<keyword evidence="2" id="KW-1185">Reference proteome</keyword>
<name>K9UDS5_CHAP6</name>
<evidence type="ECO:0000313" key="1">
    <source>
        <dbReference type="EMBL" id="AFY92586.1"/>
    </source>
</evidence>
<dbReference type="RefSeq" id="WP_015158767.1">
    <property type="nucleotide sequence ID" value="NC_019697.1"/>
</dbReference>
<dbReference type="Proteomes" id="UP000010366">
    <property type="component" value="Chromosome"/>
</dbReference>
<reference evidence="1 2" key="1">
    <citation type="submission" date="2012-05" db="EMBL/GenBank/DDBJ databases">
        <title>Finished chromosome of genome of Chamaesiphon sp. PCC 6605.</title>
        <authorList>
            <consortium name="US DOE Joint Genome Institute"/>
            <person name="Gugger M."/>
            <person name="Coursin T."/>
            <person name="Rippka R."/>
            <person name="Tandeau De Marsac N."/>
            <person name="Huntemann M."/>
            <person name="Wei C.-L."/>
            <person name="Han J."/>
            <person name="Detter J.C."/>
            <person name="Han C."/>
            <person name="Tapia R."/>
            <person name="Chen A."/>
            <person name="Kyrpides N."/>
            <person name="Mavromatis K."/>
            <person name="Markowitz V."/>
            <person name="Szeto E."/>
            <person name="Ivanova N."/>
            <person name="Pagani I."/>
            <person name="Pati A."/>
            <person name="Goodwin L."/>
            <person name="Nordberg H.P."/>
            <person name="Cantor M.N."/>
            <person name="Hua S.X."/>
            <person name="Woyke T."/>
            <person name="Kerfeld C.A."/>
        </authorList>
    </citation>
    <scope>NUCLEOTIDE SEQUENCE [LARGE SCALE GENOMIC DNA]</scope>
    <source>
        <strain evidence="2">ATCC 27169 / PCC 6605</strain>
    </source>
</reference>
<dbReference type="AlphaFoldDB" id="K9UDS5"/>
<sequence length="268" mass="31175">MLTSPSTYDRIYVRTDKQCLFALDCGSTFYVDRDPLLSQTYLSIHLNDRPIYFHDLVANRTLIECPIGMAIYHSHVKQIEDTNELSEFNERCEVFFGWLCDSDGQEIVHDGEYAGQPLYVKGQYAIDIIERAGYSYFYDYPLAEYLCLPFDPEKLYFIPPHFVKDELVDLSPSGIQHIVDWNSSVDICNTFIERDLTTGDDILYIFGSDIERSLEVAGFRIDFDIEDDKKYYIPTDLMIDLRSKSFKTGDISRLVEYNRQNITHCAPF</sequence>
<evidence type="ECO:0000313" key="2">
    <source>
        <dbReference type="Proteomes" id="UP000010366"/>
    </source>
</evidence>
<gene>
    <name evidence="1" type="ORF">Cha6605_1409</name>
</gene>
<protein>
    <submittedName>
        <fullName evidence="1">Uncharacterized protein</fullName>
    </submittedName>
</protein>
<proteinExistence type="predicted"/>
<organism evidence="1 2">
    <name type="scientific">Chamaesiphon minutus (strain ATCC 27169 / PCC 6605)</name>
    <dbReference type="NCBI Taxonomy" id="1173020"/>
    <lineage>
        <taxon>Bacteria</taxon>
        <taxon>Bacillati</taxon>
        <taxon>Cyanobacteriota</taxon>
        <taxon>Cyanophyceae</taxon>
        <taxon>Gomontiellales</taxon>
        <taxon>Chamaesiphonaceae</taxon>
        <taxon>Chamaesiphon</taxon>
    </lineage>
</organism>
<accession>K9UDS5</accession>
<dbReference type="STRING" id="1173020.Cha6605_1409"/>
<dbReference type="KEGG" id="cmp:Cha6605_1409"/>
<dbReference type="EMBL" id="CP003600">
    <property type="protein sequence ID" value="AFY92586.1"/>
    <property type="molecule type" value="Genomic_DNA"/>
</dbReference>
<dbReference type="HOGENOM" id="CLU_1037047_0_0_3"/>